<comment type="function">
    <text evidence="4">Ring cyclization and eight-electron oxidation of 3a-(2-amino-2-carboxyethyl)-4,5-dioxo-4,5,6,7,8,9-hexahydroquinoline-7,9-dicarboxylic-acid to PQQ.</text>
</comment>
<comment type="caution">
    <text evidence="6">The sequence shown here is derived from an EMBL/GenBank/DDBJ whole genome shotgun (WGS) entry which is preliminary data.</text>
</comment>
<reference evidence="7" key="1">
    <citation type="journal article" date="2019" name="Int. J. Syst. Evol. Microbiol.">
        <title>The Global Catalogue of Microorganisms (GCM) 10K type strain sequencing project: providing services to taxonomists for standard genome sequencing and annotation.</title>
        <authorList>
            <consortium name="The Broad Institute Genomics Platform"/>
            <consortium name="The Broad Institute Genome Sequencing Center for Infectious Disease"/>
            <person name="Wu L."/>
            <person name="Ma J."/>
        </authorList>
    </citation>
    <scope>NUCLEOTIDE SEQUENCE [LARGE SCALE GENOMIC DNA]</scope>
    <source>
        <strain evidence="7">JCM 17441</strain>
    </source>
</reference>
<dbReference type="InterPro" id="IPR004305">
    <property type="entry name" value="Thiaminase-2/PQQC"/>
</dbReference>
<comment type="pathway">
    <text evidence="1">Cofactor biosynthesis; thiamine diphosphate biosynthesis.</text>
</comment>
<dbReference type="PANTHER" id="PTHR40279">
    <property type="entry name" value="PQQC-LIKE PROTEIN"/>
    <property type="match status" value="1"/>
</dbReference>
<feature type="domain" description="Thiaminase-2/PQQC" evidence="5">
    <location>
        <begin position="20"/>
        <end position="223"/>
    </location>
</feature>
<dbReference type="NCBIfam" id="TIGR02111">
    <property type="entry name" value="PQQ_syn_pqqC"/>
    <property type="match status" value="1"/>
</dbReference>
<name>A0ABP8DDN8_9ACTN</name>
<keyword evidence="7" id="KW-1185">Reference proteome</keyword>
<dbReference type="Gene3D" id="1.20.910.10">
    <property type="entry name" value="Heme oxygenase-like"/>
    <property type="match status" value="1"/>
</dbReference>
<dbReference type="SUPFAM" id="SSF48613">
    <property type="entry name" value="Heme oxygenase-like"/>
    <property type="match status" value="1"/>
</dbReference>
<comment type="pathway">
    <text evidence="4">Cofactor biosynthesis; pyrroloquinoline quinone biosynthesis.</text>
</comment>
<dbReference type="PANTHER" id="PTHR40279:SF3">
    <property type="entry name" value="4-AMINOBENZOATE SYNTHASE"/>
    <property type="match status" value="1"/>
</dbReference>
<evidence type="ECO:0000256" key="4">
    <source>
        <dbReference type="HAMAP-Rule" id="MF_00654"/>
    </source>
</evidence>
<keyword evidence="3 4" id="KW-0560">Oxidoreductase</keyword>
<protein>
    <recommendedName>
        <fullName evidence="4">Pyrroloquinoline-quinone synthase</fullName>
        <ecNumber evidence="4">1.3.3.11</ecNumber>
    </recommendedName>
    <alternativeName>
        <fullName evidence="4">Coenzyme PQQ synthesis protein C</fullName>
    </alternativeName>
    <alternativeName>
        <fullName evidence="4">Pyrroloquinoline quinone biosynthesis protein C</fullName>
    </alternativeName>
</protein>
<proteinExistence type="inferred from homology"/>
<evidence type="ECO:0000313" key="7">
    <source>
        <dbReference type="Proteomes" id="UP001500620"/>
    </source>
</evidence>
<organism evidence="6 7">
    <name type="scientific">Dactylosporangium darangshiense</name>
    <dbReference type="NCBI Taxonomy" id="579108"/>
    <lineage>
        <taxon>Bacteria</taxon>
        <taxon>Bacillati</taxon>
        <taxon>Actinomycetota</taxon>
        <taxon>Actinomycetes</taxon>
        <taxon>Micromonosporales</taxon>
        <taxon>Micromonosporaceae</taxon>
        <taxon>Dactylosporangium</taxon>
    </lineage>
</organism>
<dbReference type="InterPro" id="IPR011845">
    <property type="entry name" value="PqqC"/>
</dbReference>
<evidence type="ECO:0000259" key="5">
    <source>
        <dbReference type="Pfam" id="PF03070"/>
    </source>
</evidence>
<gene>
    <name evidence="4 6" type="primary">pqqC</name>
    <name evidence="6" type="ORF">GCM10022255_054650</name>
</gene>
<evidence type="ECO:0000256" key="1">
    <source>
        <dbReference type="ARBA" id="ARBA00004948"/>
    </source>
</evidence>
<dbReference type="HAMAP" id="MF_00654">
    <property type="entry name" value="PQQ_syn_PqqC"/>
    <property type="match status" value="1"/>
</dbReference>
<keyword evidence="2 4" id="KW-0884">PQQ biosynthesis</keyword>
<dbReference type="InterPro" id="IPR039068">
    <property type="entry name" value="PqqC-like"/>
</dbReference>
<evidence type="ECO:0000313" key="6">
    <source>
        <dbReference type="EMBL" id="GAA4253515.1"/>
    </source>
</evidence>
<comment type="catalytic activity">
    <reaction evidence="4">
        <text>6-(2-amino-2-carboxyethyl)-7,8-dioxo-1,2,3,4,7,8-hexahydroquinoline-2,4-dicarboxylate + 3 O2 = pyrroloquinoline quinone + 2 H2O2 + 2 H2O + H(+)</text>
        <dbReference type="Rhea" id="RHEA:10692"/>
        <dbReference type="ChEBI" id="CHEBI:15377"/>
        <dbReference type="ChEBI" id="CHEBI:15378"/>
        <dbReference type="ChEBI" id="CHEBI:15379"/>
        <dbReference type="ChEBI" id="CHEBI:16240"/>
        <dbReference type="ChEBI" id="CHEBI:58442"/>
        <dbReference type="ChEBI" id="CHEBI:58778"/>
        <dbReference type="EC" id="1.3.3.11"/>
    </reaction>
</comment>
<sequence>MVPSASLTREAFAEALLGLGEHYWDRHRFHVRLHAGECRPDELRSWVANRWYYQRCLAQKNAAIIAACPLPDVRRAWLPRVTFHDGEQDGEGGLADWLALADAVGLSREEVLDERHVLRGVRFAVDGYLHFCQTRPWTDGVAAALTELFSPELMTDRLNAWQQHYDWIKPDGLAYFERRIPVARAESAGTLEMVLTHCDTAERQAAALTALRFKCDVLGAMLDAVDYAAMTMQPAA</sequence>
<dbReference type="InterPro" id="IPR016084">
    <property type="entry name" value="Haem_Oase-like_multi-hlx"/>
</dbReference>
<dbReference type="Pfam" id="PF03070">
    <property type="entry name" value="TENA_THI-4"/>
    <property type="match status" value="1"/>
</dbReference>
<dbReference type="Proteomes" id="UP001500620">
    <property type="component" value="Unassembled WGS sequence"/>
</dbReference>
<accession>A0ABP8DDN8</accession>
<dbReference type="EC" id="1.3.3.11" evidence="4"/>
<comment type="similarity">
    <text evidence="4">Belongs to the PqqC family.</text>
</comment>
<dbReference type="EMBL" id="BAABAT010000016">
    <property type="protein sequence ID" value="GAA4253515.1"/>
    <property type="molecule type" value="Genomic_DNA"/>
</dbReference>
<evidence type="ECO:0000256" key="3">
    <source>
        <dbReference type="ARBA" id="ARBA00023002"/>
    </source>
</evidence>
<evidence type="ECO:0000256" key="2">
    <source>
        <dbReference type="ARBA" id="ARBA00022905"/>
    </source>
</evidence>
<dbReference type="RefSeq" id="WP_345130574.1">
    <property type="nucleotide sequence ID" value="NZ_BAABAT010000016.1"/>
</dbReference>